<dbReference type="Proteomes" id="UP000008021">
    <property type="component" value="Chromosome 11"/>
</dbReference>
<name>A0A0E0F749_9ORYZ</name>
<accession>A0A0E0F749</accession>
<feature type="region of interest" description="Disordered" evidence="1">
    <location>
        <begin position="1"/>
        <end position="60"/>
    </location>
</feature>
<dbReference type="EnsemblPlants" id="OMERI11G14840.1">
    <property type="protein sequence ID" value="OMERI11G14840.1"/>
    <property type="gene ID" value="OMERI11G14840"/>
</dbReference>
<feature type="compositionally biased region" description="Basic and acidic residues" evidence="1">
    <location>
        <begin position="7"/>
        <end position="19"/>
    </location>
</feature>
<evidence type="ECO:0000256" key="1">
    <source>
        <dbReference type="SAM" id="MobiDB-lite"/>
    </source>
</evidence>
<dbReference type="Gramene" id="OMERI11G14840.1">
    <property type="protein sequence ID" value="OMERI11G14840.1"/>
    <property type="gene ID" value="OMERI11G14840"/>
</dbReference>
<keyword evidence="3" id="KW-1185">Reference proteome</keyword>
<reference evidence="2" key="2">
    <citation type="submission" date="2018-05" db="EMBL/GenBank/DDBJ databases">
        <title>OmerRS3 (Oryza meridionalis Reference Sequence Version 3).</title>
        <authorList>
            <person name="Zhang J."/>
            <person name="Kudrna D."/>
            <person name="Lee S."/>
            <person name="Talag J."/>
            <person name="Welchert J."/>
            <person name="Wing R.A."/>
        </authorList>
    </citation>
    <scope>NUCLEOTIDE SEQUENCE [LARGE SCALE GENOMIC DNA]</scope>
    <source>
        <strain evidence="2">cv. OR44</strain>
    </source>
</reference>
<dbReference type="AlphaFoldDB" id="A0A0E0F749"/>
<protein>
    <submittedName>
        <fullName evidence="2">Uncharacterized protein</fullName>
    </submittedName>
</protein>
<organism evidence="2">
    <name type="scientific">Oryza meridionalis</name>
    <dbReference type="NCBI Taxonomy" id="40149"/>
    <lineage>
        <taxon>Eukaryota</taxon>
        <taxon>Viridiplantae</taxon>
        <taxon>Streptophyta</taxon>
        <taxon>Embryophyta</taxon>
        <taxon>Tracheophyta</taxon>
        <taxon>Spermatophyta</taxon>
        <taxon>Magnoliopsida</taxon>
        <taxon>Liliopsida</taxon>
        <taxon>Poales</taxon>
        <taxon>Poaceae</taxon>
        <taxon>BOP clade</taxon>
        <taxon>Oryzoideae</taxon>
        <taxon>Oryzeae</taxon>
        <taxon>Oryzinae</taxon>
        <taxon>Oryza</taxon>
    </lineage>
</organism>
<sequence>MAVLGAEGKEVLTSKDGGRRRVRRSSAPEPPSTAAVAPSPSPSSSRAAPLGTVTTSSPSA</sequence>
<evidence type="ECO:0000313" key="2">
    <source>
        <dbReference type="EnsemblPlants" id="OMERI11G14840.1"/>
    </source>
</evidence>
<evidence type="ECO:0000313" key="3">
    <source>
        <dbReference type="Proteomes" id="UP000008021"/>
    </source>
</evidence>
<proteinExistence type="predicted"/>
<dbReference type="HOGENOM" id="CLU_2945627_0_0_1"/>
<reference evidence="2" key="1">
    <citation type="submission" date="2015-04" db="UniProtKB">
        <authorList>
            <consortium name="EnsemblPlants"/>
        </authorList>
    </citation>
    <scope>IDENTIFICATION</scope>
</reference>
<feature type="compositionally biased region" description="Low complexity" evidence="1">
    <location>
        <begin position="32"/>
        <end position="49"/>
    </location>
</feature>